<name>A0A392RVD3_9FABA</name>
<evidence type="ECO:0000313" key="2">
    <source>
        <dbReference type="Proteomes" id="UP000265520"/>
    </source>
</evidence>
<organism evidence="1 2">
    <name type="scientific">Trifolium medium</name>
    <dbReference type="NCBI Taxonomy" id="97028"/>
    <lineage>
        <taxon>Eukaryota</taxon>
        <taxon>Viridiplantae</taxon>
        <taxon>Streptophyta</taxon>
        <taxon>Embryophyta</taxon>
        <taxon>Tracheophyta</taxon>
        <taxon>Spermatophyta</taxon>
        <taxon>Magnoliopsida</taxon>
        <taxon>eudicotyledons</taxon>
        <taxon>Gunneridae</taxon>
        <taxon>Pentapetalae</taxon>
        <taxon>rosids</taxon>
        <taxon>fabids</taxon>
        <taxon>Fabales</taxon>
        <taxon>Fabaceae</taxon>
        <taxon>Papilionoideae</taxon>
        <taxon>50 kb inversion clade</taxon>
        <taxon>NPAAA clade</taxon>
        <taxon>Hologalegina</taxon>
        <taxon>IRL clade</taxon>
        <taxon>Trifolieae</taxon>
        <taxon>Trifolium</taxon>
    </lineage>
</organism>
<comment type="caution">
    <text evidence="1">The sequence shown here is derived from an EMBL/GenBank/DDBJ whole genome shotgun (WGS) entry which is preliminary data.</text>
</comment>
<keyword evidence="2" id="KW-1185">Reference proteome</keyword>
<dbReference type="Proteomes" id="UP000265520">
    <property type="component" value="Unassembled WGS sequence"/>
</dbReference>
<proteinExistence type="predicted"/>
<reference evidence="1 2" key="1">
    <citation type="journal article" date="2018" name="Front. Plant Sci.">
        <title>Red Clover (Trifolium pratense) and Zigzag Clover (T. medium) - A Picture of Genomic Similarities and Differences.</title>
        <authorList>
            <person name="Dluhosova J."/>
            <person name="Istvanek J."/>
            <person name="Nedelnik J."/>
            <person name="Repkova J."/>
        </authorList>
    </citation>
    <scope>NUCLEOTIDE SEQUENCE [LARGE SCALE GENOMIC DNA]</scope>
    <source>
        <strain evidence="2">cv. 10/8</strain>
        <tissue evidence="1">Leaf</tissue>
    </source>
</reference>
<sequence length="111" mass="12380">MTGIKKYWLELAITDIFLEKPESGSLAGREKARSLGCYQGNLAPASNLRVTAKAFSLGEEELAGRAHAEVFPIYRVKPPLSTHFFHLPSTKISTQNPHITVHPLPHHKPHF</sequence>
<protein>
    <submittedName>
        <fullName evidence="1">Uncharacterized protein</fullName>
    </submittedName>
</protein>
<accession>A0A392RVD3</accession>
<evidence type="ECO:0000313" key="1">
    <source>
        <dbReference type="EMBL" id="MCI40014.1"/>
    </source>
</evidence>
<dbReference type="EMBL" id="LXQA010274705">
    <property type="protein sequence ID" value="MCI40014.1"/>
    <property type="molecule type" value="Genomic_DNA"/>
</dbReference>
<dbReference type="AlphaFoldDB" id="A0A392RVD3"/>